<feature type="region of interest" description="Disordered" evidence="1">
    <location>
        <begin position="408"/>
        <end position="445"/>
    </location>
</feature>
<organism evidence="3 4">
    <name type="scientific">Dendrobium chrysotoxum</name>
    <name type="common">Orchid</name>
    <dbReference type="NCBI Taxonomy" id="161865"/>
    <lineage>
        <taxon>Eukaryota</taxon>
        <taxon>Viridiplantae</taxon>
        <taxon>Streptophyta</taxon>
        <taxon>Embryophyta</taxon>
        <taxon>Tracheophyta</taxon>
        <taxon>Spermatophyta</taxon>
        <taxon>Magnoliopsida</taxon>
        <taxon>Liliopsida</taxon>
        <taxon>Asparagales</taxon>
        <taxon>Orchidaceae</taxon>
        <taxon>Epidendroideae</taxon>
        <taxon>Malaxideae</taxon>
        <taxon>Dendrobiinae</taxon>
        <taxon>Dendrobium</taxon>
    </lineage>
</organism>
<name>A0AAV7G016_DENCH</name>
<dbReference type="EMBL" id="JAGFBR010000018">
    <property type="protein sequence ID" value="KAH0449391.1"/>
    <property type="molecule type" value="Genomic_DNA"/>
</dbReference>
<dbReference type="InterPro" id="IPR045040">
    <property type="entry name" value="PORR_fam"/>
</dbReference>
<dbReference type="GO" id="GO:0003723">
    <property type="term" value="F:RNA binding"/>
    <property type="evidence" value="ECO:0007669"/>
    <property type="project" value="InterPro"/>
</dbReference>
<dbReference type="PANTHER" id="PTHR31476:SF3">
    <property type="entry name" value="UBIQUITIN CARBOXYL-TERMINAL HYDROLASE FAMILY PROTEIN"/>
    <property type="match status" value="1"/>
</dbReference>
<dbReference type="PANTHER" id="PTHR31476">
    <property type="entry name" value="PROTEIN WHAT'S THIS FACTOR 1 HOMOLOG, CHLOROPLASTIC"/>
    <property type="match status" value="1"/>
</dbReference>
<accession>A0AAV7G016</accession>
<evidence type="ECO:0000313" key="4">
    <source>
        <dbReference type="Proteomes" id="UP000775213"/>
    </source>
</evidence>
<keyword evidence="4" id="KW-1185">Reference proteome</keyword>
<proteinExistence type="predicted"/>
<dbReference type="Proteomes" id="UP000775213">
    <property type="component" value="Unassembled WGS sequence"/>
</dbReference>
<dbReference type="AlphaFoldDB" id="A0AAV7G016"/>
<evidence type="ECO:0000259" key="2">
    <source>
        <dbReference type="Pfam" id="PF11955"/>
    </source>
</evidence>
<feature type="compositionally biased region" description="Polar residues" evidence="1">
    <location>
        <begin position="434"/>
        <end position="445"/>
    </location>
</feature>
<feature type="domain" description="PORR" evidence="2">
    <location>
        <begin position="44"/>
        <end position="371"/>
    </location>
</feature>
<gene>
    <name evidence="3" type="ORF">IEQ34_020083</name>
</gene>
<dbReference type="Pfam" id="PF11955">
    <property type="entry name" value="PORR"/>
    <property type="match status" value="1"/>
</dbReference>
<evidence type="ECO:0000313" key="3">
    <source>
        <dbReference type="EMBL" id="KAH0449391.1"/>
    </source>
</evidence>
<dbReference type="InterPro" id="IPR021099">
    <property type="entry name" value="PORR_domain"/>
</dbReference>
<feature type="compositionally biased region" description="Acidic residues" evidence="1">
    <location>
        <begin position="422"/>
        <end position="433"/>
    </location>
</feature>
<sequence length="445" mass="51945">MLSLLLYLSSSQLVPKTLNPRIHPISKRLHRSMGVSSLKVAWRKDTTLDAAIERDKRFRLCSRVVREVLNEPGHRIPLRYLEKRRERLRLPFRAKTFLSRFPNLLELYPDRIKPSSPPVPFLRPSSRLLSFFSVQSSIYSRLEPLVLSKICKLLMMSLHRALPAHMLFSVKRDFALPDDFLVSLVGRHPHLFRLVGAGGDHLELVSWPEEYARSVIEHRADDESRIIGVRMRPNFAIRLPKGFYLRREMREWTRDWLEIPYISPYEDASGLHPASPEMEKRNVAVFHELLSLSVLRRMAVPVVGKFAEEYRFSNEFANTFTRHPGIFYVSLKGGIKTAMLREAYDEQGELVDRDPFLQIKDKFMEMMEEGHREWMERIRNKREAVQKDLELMARKNAELSVGDYEICPDGRTEQVKSSTDGNNDDWQSEDDVQDSSAYAHSNRNH</sequence>
<protein>
    <recommendedName>
        <fullName evidence="2">PORR domain-containing protein</fullName>
    </recommendedName>
</protein>
<reference evidence="3 4" key="1">
    <citation type="journal article" date="2021" name="Hortic Res">
        <title>Chromosome-scale assembly of the Dendrobium chrysotoxum genome enhances the understanding of orchid evolution.</title>
        <authorList>
            <person name="Zhang Y."/>
            <person name="Zhang G.Q."/>
            <person name="Zhang D."/>
            <person name="Liu X.D."/>
            <person name="Xu X.Y."/>
            <person name="Sun W.H."/>
            <person name="Yu X."/>
            <person name="Zhu X."/>
            <person name="Wang Z.W."/>
            <person name="Zhao X."/>
            <person name="Zhong W.Y."/>
            <person name="Chen H."/>
            <person name="Yin W.L."/>
            <person name="Huang T."/>
            <person name="Niu S.C."/>
            <person name="Liu Z.J."/>
        </authorList>
    </citation>
    <scope>NUCLEOTIDE SEQUENCE [LARGE SCALE GENOMIC DNA]</scope>
    <source>
        <strain evidence="3">Lindl</strain>
    </source>
</reference>
<evidence type="ECO:0000256" key="1">
    <source>
        <dbReference type="SAM" id="MobiDB-lite"/>
    </source>
</evidence>
<comment type="caution">
    <text evidence="3">The sequence shown here is derived from an EMBL/GenBank/DDBJ whole genome shotgun (WGS) entry which is preliminary data.</text>
</comment>